<feature type="domain" description="Prephenate dehydratase" evidence="7">
    <location>
        <begin position="16"/>
        <end position="198"/>
    </location>
</feature>
<evidence type="ECO:0000256" key="2">
    <source>
        <dbReference type="ARBA" id="ARBA00013147"/>
    </source>
</evidence>
<protein>
    <recommendedName>
        <fullName evidence="2">prephenate dehydratase</fullName>
        <ecNumber evidence="2">4.2.1.51</ecNumber>
    </recommendedName>
</protein>
<dbReference type="InterPro" id="IPR002912">
    <property type="entry name" value="ACT_dom"/>
</dbReference>
<evidence type="ECO:0000259" key="7">
    <source>
        <dbReference type="PROSITE" id="PS51171"/>
    </source>
</evidence>
<comment type="pathway">
    <text evidence="1">Amino-acid biosynthesis; L-phenylalanine biosynthesis; phenylpyruvate from prephenate: step 1/1.</text>
</comment>
<name>D9ZEE3_9ZZZZ</name>
<dbReference type="SUPFAM" id="SSF55021">
    <property type="entry name" value="ACT-like"/>
    <property type="match status" value="1"/>
</dbReference>
<dbReference type="GO" id="GO:0004664">
    <property type="term" value="F:prephenate dehydratase activity"/>
    <property type="evidence" value="ECO:0007669"/>
    <property type="project" value="UniProtKB-EC"/>
</dbReference>
<dbReference type="InterPro" id="IPR001086">
    <property type="entry name" value="Preph_deHydtase"/>
</dbReference>
<dbReference type="EMBL" id="GU942939">
    <property type="protein sequence ID" value="ADD61697.1"/>
    <property type="molecule type" value="Genomic_DNA"/>
</dbReference>
<dbReference type="UniPathway" id="UPA00121">
    <property type="reaction ID" value="UER00345"/>
</dbReference>
<evidence type="ECO:0000256" key="5">
    <source>
        <dbReference type="ARBA" id="ARBA00023222"/>
    </source>
</evidence>
<accession>D9ZEE3</accession>
<evidence type="ECO:0000313" key="9">
    <source>
        <dbReference type="EMBL" id="ADD61697.1"/>
    </source>
</evidence>
<dbReference type="Gene3D" id="3.40.190.10">
    <property type="entry name" value="Periplasmic binding protein-like II"/>
    <property type="match status" value="2"/>
</dbReference>
<keyword evidence="5" id="KW-0584">Phenylalanine biosynthesis</keyword>
<dbReference type="InterPro" id="IPR045865">
    <property type="entry name" value="ACT-like_dom_sf"/>
</dbReference>
<dbReference type="AlphaFoldDB" id="D9ZEE3"/>
<evidence type="ECO:0000256" key="6">
    <source>
        <dbReference type="ARBA" id="ARBA00023239"/>
    </source>
</evidence>
<proteinExistence type="predicted"/>
<dbReference type="PANTHER" id="PTHR21022">
    <property type="entry name" value="PREPHENATE DEHYDRATASE P PROTEIN"/>
    <property type="match status" value="1"/>
</dbReference>
<dbReference type="SUPFAM" id="SSF53850">
    <property type="entry name" value="Periplasmic binding protein-like II"/>
    <property type="match status" value="1"/>
</dbReference>
<dbReference type="PROSITE" id="PS51671">
    <property type="entry name" value="ACT"/>
    <property type="match status" value="1"/>
</dbReference>
<dbReference type="PROSITE" id="PS51171">
    <property type="entry name" value="PREPHENATE_DEHYDR_3"/>
    <property type="match status" value="1"/>
</dbReference>
<evidence type="ECO:0000256" key="3">
    <source>
        <dbReference type="ARBA" id="ARBA00022605"/>
    </source>
</evidence>
<dbReference type="CDD" id="cd04905">
    <property type="entry name" value="ACT_CM-PDT"/>
    <property type="match status" value="1"/>
</dbReference>
<evidence type="ECO:0000259" key="8">
    <source>
        <dbReference type="PROSITE" id="PS51671"/>
    </source>
</evidence>
<dbReference type="PIRSF" id="PIRSF001500">
    <property type="entry name" value="Chor_mut_pdt_Ppr"/>
    <property type="match status" value="1"/>
</dbReference>
<keyword evidence="4" id="KW-0057">Aromatic amino acid biosynthesis</keyword>
<dbReference type="GO" id="GO:0009094">
    <property type="term" value="P:L-phenylalanine biosynthetic process"/>
    <property type="evidence" value="ECO:0007669"/>
    <property type="project" value="UniProtKB-UniPathway"/>
</dbReference>
<dbReference type="EC" id="4.2.1.51" evidence="2"/>
<dbReference type="Gene3D" id="3.30.70.260">
    <property type="match status" value="1"/>
</dbReference>
<feature type="domain" description="ACT" evidence="8">
    <location>
        <begin position="244"/>
        <end position="321"/>
    </location>
</feature>
<organism evidence="9">
    <name type="scientific">uncultured organism</name>
    <dbReference type="NCBI Taxonomy" id="155900"/>
    <lineage>
        <taxon>unclassified sequences</taxon>
        <taxon>environmental samples</taxon>
    </lineage>
</organism>
<dbReference type="Pfam" id="PF01842">
    <property type="entry name" value="ACT"/>
    <property type="match status" value="1"/>
</dbReference>
<dbReference type="Pfam" id="PF00800">
    <property type="entry name" value="PDT"/>
    <property type="match status" value="1"/>
</dbReference>
<reference evidence="9" key="1">
    <citation type="journal article" date="2010" name="Genome Res.">
        <title>Functional metagenomics to mine the human gut microbiome for dietary fiber catabolic enzymes.</title>
        <authorList>
            <person name="Tasse L."/>
            <person name="Bercovici J."/>
            <person name="Pizzut-Serin S."/>
            <person name="Robe P."/>
            <person name="Tap J."/>
            <person name="Klopp C."/>
            <person name="Cantarel B.L."/>
            <person name="Coutinho P.M."/>
            <person name="Henrissat B."/>
            <person name="Leclerc M."/>
            <person name="Dore J."/>
            <person name="Monsan P."/>
            <person name="Remaud-Simeon M."/>
            <person name="Potocki-Veronese G."/>
        </authorList>
    </citation>
    <scope>NUCLEOTIDE SEQUENCE</scope>
</reference>
<evidence type="ECO:0000256" key="4">
    <source>
        <dbReference type="ARBA" id="ARBA00023141"/>
    </source>
</evidence>
<sequence length="323" mass="36927">MNQQIGNARSGGDIYMIAVLGPKGTFCDKSYEEYNKKYEAAHGKSLEPLYCPTIDDVFEQLCTNEACEYAVVPVENMLDGYVQRTLDLLLEKNVYIVDENQVAVQFSLLANTEKIEDIRKIYVQFKTNGQCRQFLHTLHDAEIVTTNSNMESYYKIQDEPGTAAIVPHHVIQADDVRVLAEDVTDAKGNHTRFIILRKGVLDVENPDLEKQLEELVSNEKGLDADADGTEKAAELTREKVRIPVYIMPATDRPGILFDILRRFYDKRINLISIMSRPTKQSMGTYNFYIEIDCLTERLEVVVETLRQIQVYNDIKILGAYKEH</sequence>
<evidence type="ECO:0000256" key="1">
    <source>
        <dbReference type="ARBA" id="ARBA00004741"/>
    </source>
</evidence>
<dbReference type="InterPro" id="IPR008242">
    <property type="entry name" value="Chor_mutase/pphenate_deHydtase"/>
</dbReference>
<dbReference type="PANTHER" id="PTHR21022:SF19">
    <property type="entry name" value="PREPHENATE DEHYDRATASE-RELATED"/>
    <property type="match status" value="1"/>
</dbReference>
<keyword evidence="6" id="KW-0456">Lyase</keyword>
<keyword evidence="3" id="KW-0028">Amino-acid biosynthesis</keyword>